<comment type="caution">
    <text evidence="2">The sequence shown here is derived from an EMBL/GenBank/DDBJ whole genome shotgun (WGS) entry which is preliminary data.</text>
</comment>
<organism evidence="2 3">
    <name type="scientific">Euplotes crassus</name>
    <dbReference type="NCBI Taxonomy" id="5936"/>
    <lineage>
        <taxon>Eukaryota</taxon>
        <taxon>Sar</taxon>
        <taxon>Alveolata</taxon>
        <taxon>Ciliophora</taxon>
        <taxon>Intramacronucleata</taxon>
        <taxon>Spirotrichea</taxon>
        <taxon>Hypotrichia</taxon>
        <taxon>Euplotida</taxon>
        <taxon>Euplotidae</taxon>
        <taxon>Moneuplotes</taxon>
    </lineage>
</organism>
<protein>
    <submittedName>
        <fullName evidence="2">Uncharacterized protein</fullName>
    </submittedName>
</protein>
<dbReference type="EMBL" id="CAMPGE010007030">
    <property type="protein sequence ID" value="CAI2365956.1"/>
    <property type="molecule type" value="Genomic_DNA"/>
</dbReference>
<sequence>MISVPTVVTWLFYCVGLGVLGYLCKYILPIEEFVFTNMFLIHFEIRSAWKMCESRARDPQAWLPRKIFFDLFRVYYSPVLYQLLFIQEPDLMSFVYFLPKFIILEFSIYAITDDTFDWAYKNNKITRTLYCLLFNYLMCLDYIEALENVNTLRIEVPVPKLDASPTEFIGQASTEVAKQIFPGVQFLRILFYADLSQASCISQINIIEDFILTKFAKIKDEVNFQGFLVDIIVFFYLNLTTVILIMIKISLKEVSVGEVHLGKDYQIYYDDHLPSNFNGYDLDFIAKAVYLTIFLLPVCDGIQRNHGEKGILFRFRSLFPNMTSFKSKIKVKED</sequence>
<evidence type="ECO:0000313" key="3">
    <source>
        <dbReference type="Proteomes" id="UP001295684"/>
    </source>
</evidence>
<evidence type="ECO:0000313" key="2">
    <source>
        <dbReference type="EMBL" id="CAI2365956.1"/>
    </source>
</evidence>
<name>A0AAD1UDE4_EUPCR</name>
<evidence type="ECO:0000256" key="1">
    <source>
        <dbReference type="SAM" id="Phobius"/>
    </source>
</evidence>
<gene>
    <name evidence="2" type="ORF">ECRASSUSDP1_LOCUS7225</name>
</gene>
<keyword evidence="3" id="KW-1185">Reference proteome</keyword>
<feature type="transmembrane region" description="Helical" evidence="1">
    <location>
        <begin position="91"/>
        <end position="111"/>
    </location>
</feature>
<keyword evidence="1" id="KW-1133">Transmembrane helix</keyword>
<keyword evidence="1" id="KW-0812">Transmembrane</keyword>
<feature type="transmembrane region" description="Helical" evidence="1">
    <location>
        <begin position="227"/>
        <end position="247"/>
    </location>
</feature>
<dbReference type="Proteomes" id="UP001295684">
    <property type="component" value="Unassembled WGS sequence"/>
</dbReference>
<keyword evidence="1" id="KW-0472">Membrane</keyword>
<accession>A0AAD1UDE4</accession>
<reference evidence="2" key="1">
    <citation type="submission" date="2023-07" db="EMBL/GenBank/DDBJ databases">
        <authorList>
            <consortium name="AG Swart"/>
            <person name="Singh M."/>
            <person name="Singh A."/>
            <person name="Seah K."/>
            <person name="Emmerich C."/>
        </authorList>
    </citation>
    <scope>NUCLEOTIDE SEQUENCE</scope>
    <source>
        <strain evidence="2">DP1</strain>
    </source>
</reference>
<dbReference type="AlphaFoldDB" id="A0AAD1UDE4"/>
<feature type="transmembrane region" description="Helical" evidence="1">
    <location>
        <begin position="6"/>
        <end position="28"/>
    </location>
</feature>
<proteinExistence type="predicted"/>